<dbReference type="AlphaFoldDB" id="A0A0S1X907"/>
<dbReference type="PATRIC" id="fig|55802.8.peg.301"/>
<evidence type="ECO:0000313" key="2">
    <source>
        <dbReference type="Proteomes" id="UP000066042"/>
    </source>
</evidence>
<protein>
    <submittedName>
        <fullName evidence="1">Uncharacterized protein</fullName>
    </submittedName>
</protein>
<evidence type="ECO:0000313" key="1">
    <source>
        <dbReference type="EMBL" id="ALM74282.1"/>
    </source>
</evidence>
<accession>A0A0S1X907</accession>
<dbReference type="Proteomes" id="UP000066042">
    <property type="component" value="Chromosome"/>
</dbReference>
<reference evidence="1 2" key="1">
    <citation type="journal article" date="2016" name="Genome Announc.">
        <title>Complete genome sequence of the hyperthermophilic and piezophilic archaeon Thermococcus barophilus Ch5, capable of growth at the expense of hydrogenogenesis from carbon monoxide and formate.</title>
        <authorList>
            <person name="Oger P."/>
            <person name="Sokolova T.G."/>
            <person name="Kozhevnikova D.A."/>
            <person name="Taranov E.A."/>
            <person name="Vannier P."/>
            <person name="Lee H.S."/>
            <person name="Kwon K.K."/>
            <person name="Kang S.G."/>
            <person name="Lee J.H."/>
            <person name="Bonch-Osmolovskaya E.A."/>
            <person name="Lebedinsky A.V."/>
        </authorList>
    </citation>
    <scope>NUCLEOTIDE SEQUENCE [LARGE SCALE GENOMIC DNA]</scope>
    <source>
        <strain evidence="2">Ch5</strain>
    </source>
</reference>
<dbReference type="EMBL" id="CP013050">
    <property type="protein sequence ID" value="ALM74282.1"/>
    <property type="molecule type" value="Genomic_DNA"/>
</dbReference>
<dbReference type="STRING" id="55802.TBCH5v1_0306"/>
<name>A0A0S1X907_THEBA</name>
<organism evidence="1 2">
    <name type="scientific">Thermococcus barophilus</name>
    <dbReference type="NCBI Taxonomy" id="55802"/>
    <lineage>
        <taxon>Archaea</taxon>
        <taxon>Methanobacteriati</taxon>
        <taxon>Methanobacteriota</taxon>
        <taxon>Thermococci</taxon>
        <taxon>Thermococcales</taxon>
        <taxon>Thermococcaceae</taxon>
        <taxon>Thermococcus</taxon>
    </lineage>
</organism>
<proteinExistence type="predicted"/>
<sequence length="50" mass="6190">MYIISGNGTFRLFYVSFDLRRTFTAISERTRLLIPKYQIIIEYEEKRKRR</sequence>
<gene>
    <name evidence="1" type="ORF">TBCH5v1_0306</name>
</gene>